<dbReference type="FunFam" id="2.30.42.10:FF:000049">
    <property type="entry name" value="disks large homolog 1 isoform X1"/>
    <property type="match status" value="1"/>
</dbReference>
<dbReference type="InParanoid" id="G3GSJ8"/>
<dbReference type="SMART" id="SM00326">
    <property type="entry name" value="SH3"/>
    <property type="match status" value="1"/>
</dbReference>
<dbReference type="InterPro" id="IPR019590">
    <property type="entry name" value="DLG1_PEST_dom"/>
</dbReference>
<dbReference type="GO" id="GO:0098839">
    <property type="term" value="C:postsynaptic density membrane"/>
    <property type="evidence" value="ECO:0007669"/>
    <property type="project" value="TreeGrafter"/>
</dbReference>
<dbReference type="GO" id="GO:0046872">
    <property type="term" value="F:metal ion binding"/>
    <property type="evidence" value="ECO:0007669"/>
    <property type="project" value="UniProtKB-KW"/>
</dbReference>
<dbReference type="InterPro" id="IPR001452">
    <property type="entry name" value="SH3_domain"/>
</dbReference>
<dbReference type="InterPro" id="IPR036028">
    <property type="entry name" value="SH3-like_dom_sf"/>
</dbReference>
<evidence type="ECO:0000256" key="13">
    <source>
        <dbReference type="ARBA" id="ARBA00023136"/>
    </source>
</evidence>
<dbReference type="SUPFAM" id="SSF52540">
    <property type="entry name" value="P-loop containing nucleoside triphosphate hydrolases"/>
    <property type="match status" value="1"/>
</dbReference>
<dbReference type="PROSITE" id="PS00205">
    <property type="entry name" value="TRANSFERRIN_LIKE_1"/>
    <property type="match status" value="2"/>
</dbReference>
<feature type="domain" description="Guanylate kinase-like" evidence="23">
    <location>
        <begin position="594"/>
        <end position="769"/>
    </location>
</feature>
<evidence type="ECO:0000256" key="15">
    <source>
        <dbReference type="ARBA" id="ARBA00023180"/>
    </source>
</evidence>
<dbReference type="Gene3D" id="2.30.30.40">
    <property type="entry name" value="SH3 Domains"/>
    <property type="match status" value="1"/>
</dbReference>
<dbReference type="PaxDb" id="10029-XP_007635693.1"/>
<evidence type="ECO:0000256" key="3">
    <source>
        <dbReference type="ARBA" id="ARBA00022448"/>
    </source>
</evidence>
<evidence type="ECO:0000256" key="4">
    <source>
        <dbReference type="ARBA" id="ARBA00022475"/>
    </source>
</evidence>
<evidence type="ECO:0000256" key="14">
    <source>
        <dbReference type="ARBA" id="ARBA00023157"/>
    </source>
</evidence>
<dbReference type="GO" id="GO:0016323">
    <property type="term" value="C:basolateral plasma membrane"/>
    <property type="evidence" value="ECO:0007669"/>
    <property type="project" value="TreeGrafter"/>
</dbReference>
<dbReference type="CDD" id="cd13529">
    <property type="entry name" value="PBP2_transferrin"/>
    <property type="match status" value="1"/>
</dbReference>
<dbReference type="GO" id="GO:0098552">
    <property type="term" value="C:side of membrane"/>
    <property type="evidence" value="ECO:0007669"/>
    <property type="project" value="UniProtKB-KW"/>
</dbReference>
<dbReference type="InterPro" id="IPR018195">
    <property type="entry name" value="Transferrin_Fe_BS"/>
</dbReference>
<dbReference type="SMART" id="SM00094">
    <property type="entry name" value="TR_FER"/>
    <property type="match status" value="2"/>
</dbReference>
<dbReference type="InterPro" id="IPR001156">
    <property type="entry name" value="Transferrin-like_dom"/>
</dbReference>
<dbReference type="GO" id="GO:0098978">
    <property type="term" value="C:glutamatergic synapse"/>
    <property type="evidence" value="ECO:0007669"/>
    <property type="project" value="UniProtKB-ARBA"/>
</dbReference>
<evidence type="ECO:0000256" key="16">
    <source>
        <dbReference type="ARBA" id="ARBA00023288"/>
    </source>
</evidence>
<evidence type="ECO:0000256" key="1">
    <source>
        <dbReference type="ARBA" id="ARBA00004609"/>
    </source>
</evidence>
<dbReference type="CDD" id="cd06724">
    <property type="entry name" value="PDZ2_Dlg1-2-4-like"/>
    <property type="match status" value="1"/>
</dbReference>
<dbReference type="PANTHER" id="PTHR23119:SF5">
    <property type="entry name" value="DISKS LARGE HOMOLOG 1"/>
    <property type="match status" value="1"/>
</dbReference>
<dbReference type="InterPro" id="IPR001478">
    <property type="entry name" value="PDZ"/>
</dbReference>
<evidence type="ECO:0000256" key="18">
    <source>
        <dbReference type="ARBA" id="ARBA00072985"/>
    </source>
</evidence>
<evidence type="ECO:0000256" key="17">
    <source>
        <dbReference type="ARBA" id="ARBA00054140"/>
    </source>
</evidence>
<keyword evidence="10" id="KW-0862">Zinc</keyword>
<dbReference type="Pfam" id="PF00018">
    <property type="entry name" value="SH3_1"/>
    <property type="match status" value="1"/>
</dbReference>
<evidence type="ECO:0000256" key="2">
    <source>
        <dbReference type="ARBA" id="ARBA00022443"/>
    </source>
</evidence>
<dbReference type="GO" id="GO:0006826">
    <property type="term" value="P:iron ion transport"/>
    <property type="evidence" value="ECO:0007669"/>
    <property type="project" value="UniProtKB-KW"/>
</dbReference>
<dbReference type="Pfam" id="PF10608">
    <property type="entry name" value="MAGUK_N_PEST"/>
    <property type="match status" value="1"/>
</dbReference>
<evidence type="ECO:0000256" key="6">
    <source>
        <dbReference type="ARBA" id="ARBA00022622"/>
    </source>
</evidence>
<dbReference type="FunFam" id="2.30.42.10:FF:000002">
    <property type="entry name" value="Disks large homolog 4 isoform 2"/>
    <property type="match status" value="1"/>
</dbReference>
<dbReference type="Pfam" id="PF00405">
    <property type="entry name" value="Transferrin"/>
    <property type="match status" value="2"/>
</dbReference>
<feature type="domain" description="Transferrin-like" evidence="25">
    <location>
        <begin position="1164"/>
        <end position="1504"/>
    </location>
</feature>
<evidence type="ECO:0000256" key="19">
    <source>
        <dbReference type="ARBA" id="ARBA00079350"/>
    </source>
</evidence>
<dbReference type="SMART" id="SM00072">
    <property type="entry name" value="GuKc"/>
    <property type="match status" value="1"/>
</dbReference>
<dbReference type="GO" id="GO:0043005">
    <property type="term" value="C:neuron projection"/>
    <property type="evidence" value="ECO:0007669"/>
    <property type="project" value="TreeGrafter"/>
</dbReference>
<evidence type="ECO:0000256" key="10">
    <source>
        <dbReference type="ARBA" id="ARBA00022833"/>
    </source>
</evidence>
<feature type="compositionally biased region" description="Polar residues" evidence="21">
    <location>
        <begin position="294"/>
        <end position="319"/>
    </location>
</feature>
<dbReference type="SMART" id="SM01277">
    <property type="entry name" value="MAGUK_N_PEST"/>
    <property type="match status" value="1"/>
</dbReference>
<dbReference type="Proteomes" id="UP000001075">
    <property type="component" value="Unassembled WGS sequence"/>
</dbReference>
<keyword evidence="14" id="KW-1015">Disulfide bond</keyword>
<dbReference type="PROSITE" id="PS50002">
    <property type="entry name" value="SH3"/>
    <property type="match status" value="1"/>
</dbReference>
<dbReference type="InterPro" id="IPR008145">
    <property type="entry name" value="GK/Ca_channel_bsu"/>
</dbReference>
<keyword evidence="4" id="KW-1003">Cell membrane</keyword>
<dbReference type="SUPFAM" id="SSF50044">
    <property type="entry name" value="SH3-domain"/>
    <property type="match status" value="1"/>
</dbReference>
<evidence type="ECO:0000256" key="8">
    <source>
        <dbReference type="ARBA" id="ARBA00022729"/>
    </source>
</evidence>
<dbReference type="STRING" id="10029.G3GSJ8"/>
<evidence type="ECO:0000259" key="22">
    <source>
        <dbReference type="PROSITE" id="PS50002"/>
    </source>
</evidence>
<dbReference type="GO" id="GO:0045197">
    <property type="term" value="P:establishment or maintenance of epithelial cell apical/basal polarity"/>
    <property type="evidence" value="ECO:0007669"/>
    <property type="project" value="TreeGrafter"/>
</dbReference>
<dbReference type="InterPro" id="IPR036034">
    <property type="entry name" value="PDZ_sf"/>
</dbReference>
<feature type="domain" description="PDZ" evidence="24">
    <location>
        <begin position="340"/>
        <end position="421"/>
    </location>
</feature>
<feature type="domain" description="PDZ" evidence="24">
    <location>
        <begin position="99"/>
        <end position="186"/>
    </location>
</feature>
<dbReference type="GO" id="GO:0007268">
    <property type="term" value="P:chemical synaptic transmission"/>
    <property type="evidence" value="ECO:0007669"/>
    <property type="project" value="TreeGrafter"/>
</dbReference>
<dbReference type="CDD" id="cd06795">
    <property type="entry name" value="PDZ3_Dlg1-2-4-like"/>
    <property type="match status" value="1"/>
</dbReference>
<keyword evidence="6" id="KW-0336">GPI-anchor</keyword>
<feature type="region of interest" description="Disordered" evidence="21">
    <location>
        <begin position="290"/>
        <end position="323"/>
    </location>
</feature>
<dbReference type="PROSITE" id="PS50106">
    <property type="entry name" value="PDZ"/>
    <property type="match status" value="3"/>
</dbReference>
<dbReference type="SUPFAM" id="SSF50156">
    <property type="entry name" value="PDZ domain-like"/>
    <property type="match status" value="3"/>
</dbReference>
<dbReference type="PROSITE" id="PS51408">
    <property type="entry name" value="TRANSFERRIN_LIKE_4"/>
    <property type="match status" value="2"/>
</dbReference>
<organism evidence="26 27">
    <name type="scientific">Cricetulus griseus</name>
    <name type="common">Chinese hamster</name>
    <name type="synonym">Cricetulus barabensis griseus</name>
    <dbReference type="NCBI Taxonomy" id="10029"/>
    <lineage>
        <taxon>Eukaryota</taxon>
        <taxon>Metazoa</taxon>
        <taxon>Chordata</taxon>
        <taxon>Craniata</taxon>
        <taxon>Vertebrata</taxon>
        <taxon>Euteleostomi</taxon>
        <taxon>Mammalia</taxon>
        <taxon>Eutheria</taxon>
        <taxon>Euarchontoglires</taxon>
        <taxon>Glires</taxon>
        <taxon>Rodentia</taxon>
        <taxon>Myomorpha</taxon>
        <taxon>Muroidea</taxon>
        <taxon>Cricetidae</taxon>
        <taxon>Cricetinae</taxon>
        <taxon>Cricetulus</taxon>
    </lineage>
</organism>
<dbReference type="CDD" id="cd12031">
    <property type="entry name" value="SH3_DLG1"/>
    <property type="match status" value="1"/>
</dbReference>
<feature type="compositionally biased region" description="Polar residues" evidence="21">
    <location>
        <begin position="578"/>
        <end position="587"/>
    </location>
</feature>
<dbReference type="PROSITE" id="PS00206">
    <property type="entry name" value="TRANSFERRIN_LIKE_2"/>
    <property type="match status" value="2"/>
</dbReference>
<dbReference type="InterPro" id="IPR027417">
    <property type="entry name" value="P-loop_NTPase"/>
</dbReference>
<keyword evidence="11" id="KW-0408">Iron</keyword>
<dbReference type="CDD" id="cd00071">
    <property type="entry name" value="GMPK"/>
    <property type="match status" value="1"/>
</dbReference>
<reference evidence="27" key="1">
    <citation type="journal article" date="2011" name="Nat. Biotechnol.">
        <title>The genomic sequence of the Chinese hamster ovary (CHO)-K1 cell line.</title>
        <authorList>
            <person name="Xu X."/>
            <person name="Nagarajan H."/>
            <person name="Lewis N.E."/>
            <person name="Pan S."/>
            <person name="Cai Z."/>
            <person name="Liu X."/>
            <person name="Chen W."/>
            <person name="Xie M."/>
            <person name="Wang W."/>
            <person name="Hammond S."/>
            <person name="Andersen M.R."/>
            <person name="Neff N."/>
            <person name="Passarelli B."/>
            <person name="Koh W."/>
            <person name="Fan H.C."/>
            <person name="Wang J."/>
            <person name="Gui Y."/>
            <person name="Lee K.H."/>
            <person name="Betenbaugh M.J."/>
            <person name="Quake S.R."/>
            <person name="Famili I."/>
            <person name="Palsson B.O."/>
            <person name="Wang J."/>
        </authorList>
    </citation>
    <scope>NUCLEOTIDE SEQUENCE [LARGE SCALE GENOMIC DNA]</scope>
    <source>
        <strain evidence="27">CHO K1 cell line</strain>
    </source>
</reference>
<dbReference type="FunFam" id="2.30.42.10:FF:000001">
    <property type="entry name" value="Disks large homolog 1 isoform 2"/>
    <property type="match status" value="1"/>
</dbReference>
<dbReference type="Pfam" id="PF00625">
    <property type="entry name" value="Guanylate_kin"/>
    <property type="match status" value="1"/>
</dbReference>
<dbReference type="Pfam" id="PF10600">
    <property type="entry name" value="PDZ_assoc"/>
    <property type="match status" value="1"/>
</dbReference>
<keyword evidence="2 20" id="KW-0728">SH3 domain</keyword>
<evidence type="ECO:0000256" key="9">
    <source>
        <dbReference type="ARBA" id="ARBA00022737"/>
    </source>
</evidence>
<dbReference type="GO" id="GO:0019901">
    <property type="term" value="F:protein kinase binding"/>
    <property type="evidence" value="ECO:0007669"/>
    <property type="project" value="TreeGrafter"/>
</dbReference>
<feature type="domain" description="SH3" evidence="22">
    <location>
        <begin position="455"/>
        <end position="525"/>
    </location>
</feature>
<keyword evidence="15" id="KW-0325">Glycoprotein</keyword>
<dbReference type="GO" id="GO:0098609">
    <property type="term" value="P:cell-cell adhesion"/>
    <property type="evidence" value="ECO:0007669"/>
    <property type="project" value="TreeGrafter"/>
</dbReference>
<dbReference type="PROSITE" id="PS00207">
    <property type="entry name" value="TRANSFERRIN_LIKE_3"/>
    <property type="match status" value="2"/>
</dbReference>
<sequence length="1536" mass="169197">MNVPPLLSSITSLEKYRYQDEEVPPPEHISPPVTNEVLGPELVHVSEKNLSEIENVHGFVSHSHISPVKANPPPVLVNTDSLETPTYVNGTDADYEYEEITLERGNSGLGFSIAGGTDNPHVGDDSSIFITKIITGGAAAQDGRLRVNDCILRVNEADVRDVTHSKAVEALKEAGSIVRLYVKRRKPVSERIMEIKLIKGPKGLGFSIAGGVGNQHIPGDNSIYVTKIIEGGAAHKDGKLQIGDKLLAVNSVCLEEVTHEEAVTALKNTSDFVYLKVAKPTSMYINDGYAPPDITNSSQPVDNHVSPSSYLGQTPSSPARYSPISKAVLGDDEITREPRKVVLHRGSTGLGFNIVGGEDGEGIFISFILAGGPADLSGELRKGDRIISVNSVDLRAASHEQAAAALKNAGQAVTIVAQYRPEEYSRFEAKIHDLREQLMSSSISSGSGSLRTSQKRSLYVRALFDYDKTKDSGLPSQGLNFKFGDILHVINASDDEWWQARQVTPDGESDEVGVIPSKRRVEKKERARLKTVKFNSKTRGDKGQSFNDKRKKNLFSRKFPFYKNKDQSEQETSDADQHVTSNASDSESSYLNYTRPVIILGPMKDRVNDDLISEFPDKFGSCVPHTTRPKRDYEVDGRDYHFVTSREQMEKDIQEHKFIEAGQYNNHLYGTSVQSVRAVAEKGKHCILDVSGNAIKRLQIAQLYPISVFIKPKSMENIMEMNKRLTEEQARRTFERAMKLEQEFTEHFTAIVQGDTLEDIYNQVKQRTGYPFLFRALQGEGAEEVAFCSLLYMPLNKHQATHVEGSICIAADQVGLGVTEVRWCTISNPEQQKCKDMSKAFQGAGIQPSLLCVEGTSADHCVQLIKDRKADAITLDGGAIYEAGKEYGLKPVVGEVYDQDAGTSYYAVAVVRRDSNVTINTLKGVKSCHTGINRTVGWNVPVGYLVESGHLSVMGCDVLKAVGDYFGGSCVPGTGETSYSESLCRLCRGDSTGHNVCDKSPLERYYDYSGAFRCLAEGAGDVAFVKHSTVLENTDGKTLPSWGKALMSQDFQLLCRDGSRADVTEWRQCNLARVPAHAVVVRDDTNGGLIFQLLNEGQILFSREDSSFQMFSSEAYGQKNLLFKDSTLELVPIATQSYEAWLGQEYLQAMKGLLCDPNRLPHYLRWCVLSTPEIQKCGDMAVAFSRQRLKPEIQCVSAESPEHCMEQIQAGHVDAVTLKGEDIYTAGKGYSLVPAAGELYAEEDRSNSYFVVAVVRRDRSYSFTLDELRSKRSCHPGLGSPAGWDVPIGSLIQRGFIRPKDCDVLTAVSEFFNGSCVPVNNPRNYPSSLCALCVGDEKGHNKCVGSSQERYYGYSGAFRCLSENAGDVAFIKHTTVFENTNGHNPEPWAAHLKLQDYELLCPNGARAEVSQFQACHLARMPSQAVMVHPDTNIFTVYGLLDKAQDLFGDDHNQNGFQMFDSSKYHSQDLLFKDATVRAIPVGKKTTYLEWLGPDYVAALEGMLSQQCSGAVAAVHRVPLLTLLALGLTAGLLPHVL</sequence>
<evidence type="ECO:0000256" key="12">
    <source>
        <dbReference type="ARBA" id="ARBA00023065"/>
    </source>
</evidence>
<evidence type="ECO:0000259" key="25">
    <source>
        <dbReference type="PROSITE" id="PS51408"/>
    </source>
</evidence>
<dbReference type="Gene3D" id="3.40.50.300">
    <property type="entry name" value="P-loop containing nucleotide triphosphate hydrolases"/>
    <property type="match status" value="1"/>
</dbReference>
<dbReference type="eggNOG" id="ENOG502QSZB">
    <property type="taxonomic scope" value="Eukaryota"/>
</dbReference>
<evidence type="ECO:0000256" key="11">
    <source>
        <dbReference type="ARBA" id="ARBA00023004"/>
    </source>
</evidence>
<dbReference type="InterPro" id="IPR050614">
    <property type="entry name" value="Synaptic_Scaffolding_LAP-MAGUK"/>
</dbReference>
<dbReference type="FunFam" id="3.40.50.300:FF:001402">
    <property type="entry name" value="Discs, large homolog 3 (Drosophila)"/>
    <property type="match status" value="1"/>
</dbReference>
<evidence type="ECO:0000259" key="23">
    <source>
        <dbReference type="PROSITE" id="PS50052"/>
    </source>
</evidence>
<evidence type="ECO:0000313" key="26">
    <source>
        <dbReference type="EMBL" id="EGV96363.1"/>
    </source>
</evidence>
<protein>
    <recommendedName>
        <fullName evidence="18">Melanotransferrin</fullName>
    </recommendedName>
    <alternativeName>
        <fullName evidence="19">Membrane-bound transferrin-like protein p97</fullName>
    </alternativeName>
</protein>
<keyword evidence="5" id="KW-0410">Iron transport</keyword>
<evidence type="ECO:0000256" key="7">
    <source>
        <dbReference type="ARBA" id="ARBA00022723"/>
    </source>
</evidence>
<evidence type="ECO:0000259" key="24">
    <source>
        <dbReference type="PROSITE" id="PS50106"/>
    </source>
</evidence>
<keyword evidence="3" id="KW-0813">Transport</keyword>
<keyword evidence="7" id="KW-0479">Metal-binding</keyword>
<evidence type="ECO:0000256" key="21">
    <source>
        <dbReference type="SAM" id="MobiDB-lite"/>
    </source>
</evidence>
<dbReference type="GO" id="GO:0043113">
    <property type="term" value="P:receptor clustering"/>
    <property type="evidence" value="ECO:0007669"/>
    <property type="project" value="TreeGrafter"/>
</dbReference>
<comment type="subcellular location">
    <subcellularLocation>
        <location evidence="1">Cell membrane</location>
        <topology evidence="1">Lipid-anchor</topology>
        <topology evidence="1">GPI-anchor</topology>
    </subcellularLocation>
</comment>
<dbReference type="InterPro" id="IPR008144">
    <property type="entry name" value="Guanylate_kin-like_dom"/>
</dbReference>
<proteinExistence type="predicted"/>
<feature type="domain" description="Transferrin-like" evidence="25">
    <location>
        <begin position="821"/>
        <end position="1155"/>
    </location>
</feature>
<feature type="domain" description="PDZ" evidence="24">
    <location>
        <begin position="194"/>
        <end position="281"/>
    </location>
</feature>
<keyword evidence="13" id="KW-0472">Membrane</keyword>
<dbReference type="GO" id="GO:0035255">
    <property type="term" value="F:ionotropic glutamate receptor binding"/>
    <property type="evidence" value="ECO:0007669"/>
    <property type="project" value="TreeGrafter"/>
</dbReference>
<gene>
    <name evidence="26" type="ORF">I79_000613</name>
</gene>
<dbReference type="GO" id="GO:0031594">
    <property type="term" value="C:neuromuscular junction"/>
    <property type="evidence" value="ECO:0007669"/>
    <property type="project" value="TreeGrafter"/>
</dbReference>
<keyword evidence="16" id="KW-0449">Lipoprotein</keyword>
<evidence type="ECO:0000313" key="27">
    <source>
        <dbReference type="Proteomes" id="UP000001075"/>
    </source>
</evidence>
<dbReference type="SMART" id="SM00228">
    <property type="entry name" value="PDZ"/>
    <property type="match status" value="3"/>
</dbReference>
<dbReference type="Gene3D" id="2.30.42.10">
    <property type="match status" value="3"/>
</dbReference>
<keyword evidence="8" id="KW-0732">Signal</keyword>
<dbReference type="Pfam" id="PF00595">
    <property type="entry name" value="PDZ"/>
    <property type="match status" value="3"/>
</dbReference>
<dbReference type="PROSITE" id="PS00856">
    <property type="entry name" value="GUANYLATE_KINASE_1"/>
    <property type="match status" value="1"/>
</dbReference>
<keyword evidence="9" id="KW-0677">Repeat</keyword>
<dbReference type="PROSITE" id="PS50052">
    <property type="entry name" value="GUANYLATE_KINASE_2"/>
    <property type="match status" value="1"/>
</dbReference>
<feature type="region of interest" description="Disordered" evidence="21">
    <location>
        <begin position="565"/>
        <end position="587"/>
    </location>
</feature>
<dbReference type="FunFam" id="2.30.30.40:FF:000058">
    <property type="entry name" value="Disks large homolog 1 isoform X1"/>
    <property type="match status" value="1"/>
</dbReference>
<dbReference type="FunFam" id="3.40.190.10:FF:000108">
    <property type="entry name" value="melanotransferrin"/>
    <property type="match status" value="2"/>
</dbReference>
<dbReference type="PRINTS" id="PR00422">
    <property type="entry name" value="TRANSFERRIN"/>
</dbReference>
<dbReference type="InterPro" id="IPR019583">
    <property type="entry name" value="DLG1-4_PDZ_assoc"/>
</dbReference>
<name>G3GSJ8_CRIGR</name>
<comment type="function">
    <text evidence="17">Involved in iron cellular uptake. Seems to be internalized and then recycled back to the cell membrane. Binds a single atom of iron per subunit. Could also bind zinc.</text>
</comment>
<dbReference type="SUPFAM" id="SSF53850">
    <property type="entry name" value="Periplasmic binding protein-like II"/>
    <property type="match status" value="2"/>
</dbReference>
<evidence type="ECO:0000256" key="5">
    <source>
        <dbReference type="ARBA" id="ARBA00022496"/>
    </source>
</evidence>
<dbReference type="GO" id="GO:0097120">
    <property type="term" value="P:receptor localization to synapse"/>
    <property type="evidence" value="ECO:0007669"/>
    <property type="project" value="TreeGrafter"/>
</dbReference>
<dbReference type="EMBL" id="JH000012">
    <property type="protein sequence ID" value="EGV96363.1"/>
    <property type="molecule type" value="Genomic_DNA"/>
</dbReference>
<evidence type="ECO:0000256" key="20">
    <source>
        <dbReference type="PROSITE-ProRule" id="PRU00192"/>
    </source>
</evidence>
<dbReference type="CDD" id="cd06723">
    <property type="entry name" value="PDZ1_Dlg1-2-4-like"/>
    <property type="match status" value="1"/>
</dbReference>
<dbReference type="Gene3D" id="3.40.190.10">
    <property type="entry name" value="Periplasmic binding protein-like II"/>
    <property type="match status" value="4"/>
</dbReference>
<dbReference type="GO" id="GO:0099072">
    <property type="term" value="P:regulation of postsynaptic membrane neurotransmitter receptor levels"/>
    <property type="evidence" value="ECO:0007669"/>
    <property type="project" value="TreeGrafter"/>
</dbReference>
<dbReference type="PANTHER" id="PTHR23119">
    <property type="entry name" value="DISCS LARGE"/>
    <property type="match status" value="1"/>
</dbReference>
<dbReference type="InterPro" id="IPR020590">
    <property type="entry name" value="Guanylate_kinase_CS"/>
</dbReference>
<dbReference type="GO" id="GO:0005576">
    <property type="term" value="C:extracellular region"/>
    <property type="evidence" value="ECO:0007669"/>
    <property type="project" value="InterPro"/>
</dbReference>
<keyword evidence="12" id="KW-0406">Ion transport</keyword>
<accession>G3GSJ8</accession>